<keyword evidence="3" id="KW-0548">Nucleotidyltransferase</keyword>
<name>A0A232FBC7_9HYME</name>
<comment type="caution">
    <text evidence="10">The sequence shown here is derived from an EMBL/GenBank/DDBJ whole genome shotgun (WGS) entry which is preliminary data.</text>
</comment>
<dbReference type="Proteomes" id="UP000215335">
    <property type="component" value="Unassembled WGS sequence"/>
</dbReference>
<dbReference type="CDD" id="cd01647">
    <property type="entry name" value="RT_LTR"/>
    <property type="match status" value="1"/>
</dbReference>
<reference evidence="10 11" key="1">
    <citation type="journal article" date="2017" name="Curr. Biol.">
        <title>The Evolution of Venom by Co-option of Single-Copy Genes.</title>
        <authorList>
            <person name="Martinson E.O."/>
            <person name="Mrinalini"/>
            <person name="Kelkar Y.D."/>
            <person name="Chang C.H."/>
            <person name="Werren J.H."/>
        </authorList>
    </citation>
    <scope>NUCLEOTIDE SEQUENCE [LARGE SCALE GENOMIC DNA]</scope>
    <source>
        <strain evidence="10 11">Alberta</strain>
        <tissue evidence="10">Whole body</tissue>
    </source>
</reference>
<dbReference type="OrthoDB" id="7698356at2759"/>
<dbReference type="GO" id="GO:0008233">
    <property type="term" value="F:peptidase activity"/>
    <property type="evidence" value="ECO:0007669"/>
    <property type="project" value="UniProtKB-KW"/>
</dbReference>
<evidence type="ECO:0000256" key="8">
    <source>
        <dbReference type="SAM" id="MobiDB-lite"/>
    </source>
</evidence>
<keyword evidence="11" id="KW-1185">Reference proteome</keyword>
<keyword evidence="5" id="KW-0255">Endonuclease</keyword>
<proteinExistence type="predicted"/>
<organism evidence="10 11">
    <name type="scientific">Trichomalopsis sarcophagae</name>
    <dbReference type="NCBI Taxonomy" id="543379"/>
    <lineage>
        <taxon>Eukaryota</taxon>
        <taxon>Metazoa</taxon>
        <taxon>Ecdysozoa</taxon>
        <taxon>Arthropoda</taxon>
        <taxon>Hexapoda</taxon>
        <taxon>Insecta</taxon>
        <taxon>Pterygota</taxon>
        <taxon>Neoptera</taxon>
        <taxon>Endopterygota</taxon>
        <taxon>Hymenoptera</taxon>
        <taxon>Apocrita</taxon>
        <taxon>Proctotrupomorpha</taxon>
        <taxon>Chalcidoidea</taxon>
        <taxon>Pteromalidae</taxon>
        <taxon>Pteromalinae</taxon>
        <taxon>Trichomalopsis</taxon>
    </lineage>
</organism>
<dbReference type="InterPro" id="IPR000477">
    <property type="entry name" value="RT_dom"/>
</dbReference>
<dbReference type="FunFam" id="3.30.70.270:FF:000003">
    <property type="entry name" value="Transposon Ty3-G Gag-Pol polyprotein"/>
    <property type="match status" value="1"/>
</dbReference>
<dbReference type="InterPro" id="IPR043128">
    <property type="entry name" value="Rev_trsase/Diguanyl_cyclase"/>
</dbReference>
<evidence type="ECO:0000256" key="3">
    <source>
        <dbReference type="ARBA" id="ARBA00022695"/>
    </source>
</evidence>
<dbReference type="PANTHER" id="PTHR24559">
    <property type="entry name" value="TRANSPOSON TY3-I GAG-POL POLYPROTEIN"/>
    <property type="match status" value="1"/>
</dbReference>
<keyword evidence="6" id="KW-0378">Hydrolase</keyword>
<accession>A0A232FBC7</accession>
<evidence type="ECO:0000256" key="4">
    <source>
        <dbReference type="ARBA" id="ARBA00022722"/>
    </source>
</evidence>
<keyword evidence="7" id="KW-0695">RNA-directed DNA polymerase</keyword>
<evidence type="ECO:0000256" key="6">
    <source>
        <dbReference type="ARBA" id="ARBA00022801"/>
    </source>
</evidence>
<feature type="region of interest" description="Disordered" evidence="8">
    <location>
        <begin position="1"/>
        <end position="20"/>
    </location>
</feature>
<evidence type="ECO:0000259" key="9">
    <source>
        <dbReference type="Pfam" id="PF00078"/>
    </source>
</evidence>
<keyword evidence="1" id="KW-0645">Protease</keyword>
<dbReference type="PANTHER" id="PTHR24559:SF444">
    <property type="entry name" value="REVERSE TRANSCRIPTASE DOMAIN-CONTAINING PROTEIN"/>
    <property type="match status" value="1"/>
</dbReference>
<dbReference type="STRING" id="543379.A0A232FBC7"/>
<evidence type="ECO:0000313" key="11">
    <source>
        <dbReference type="Proteomes" id="UP000215335"/>
    </source>
</evidence>
<dbReference type="GO" id="GO:0003964">
    <property type="term" value="F:RNA-directed DNA polymerase activity"/>
    <property type="evidence" value="ECO:0007669"/>
    <property type="project" value="UniProtKB-KW"/>
</dbReference>
<dbReference type="SUPFAM" id="SSF56672">
    <property type="entry name" value="DNA/RNA polymerases"/>
    <property type="match status" value="1"/>
</dbReference>
<dbReference type="Pfam" id="PF00078">
    <property type="entry name" value="RVT_1"/>
    <property type="match status" value="1"/>
</dbReference>
<feature type="compositionally biased region" description="Polar residues" evidence="8">
    <location>
        <begin position="1"/>
        <end position="14"/>
    </location>
</feature>
<dbReference type="EMBL" id="NNAY01000566">
    <property type="protein sequence ID" value="OXU27637.1"/>
    <property type="molecule type" value="Genomic_DNA"/>
</dbReference>
<feature type="domain" description="Reverse transcriptase" evidence="9">
    <location>
        <begin position="94"/>
        <end position="198"/>
    </location>
</feature>
<dbReference type="InterPro" id="IPR043502">
    <property type="entry name" value="DNA/RNA_pol_sf"/>
</dbReference>
<keyword evidence="4" id="KW-0540">Nuclease</keyword>
<protein>
    <recommendedName>
        <fullName evidence="9">Reverse transcriptase domain-containing protein</fullName>
    </recommendedName>
</protein>
<gene>
    <name evidence="10" type="ORF">TSAR_004166</name>
</gene>
<dbReference type="GO" id="GO:0004519">
    <property type="term" value="F:endonuclease activity"/>
    <property type="evidence" value="ECO:0007669"/>
    <property type="project" value="UniProtKB-KW"/>
</dbReference>
<sequence>MLSLHGSRSGQHTPNKLRLSKPNRVRAGKSLLFLAPLPLQLPGVFTRGRGKEILTLSVLKWPHIPRGLRVILHDALERLSIDLYSRFDPRPYVRNTFNQIPIAPEDIEKTAITTPFGLFEFLFMPFGLRTASQTFQLYINRALGDLDFVYIYIDDILIASDSLEQHHKHLRAVFERLKKFHLRLNVDQRVFMVEELEFFRYLINTQGIKPT</sequence>
<dbReference type="GO" id="GO:0006508">
    <property type="term" value="P:proteolysis"/>
    <property type="evidence" value="ECO:0007669"/>
    <property type="project" value="UniProtKB-KW"/>
</dbReference>
<evidence type="ECO:0000313" key="10">
    <source>
        <dbReference type="EMBL" id="OXU27637.1"/>
    </source>
</evidence>
<evidence type="ECO:0000256" key="2">
    <source>
        <dbReference type="ARBA" id="ARBA00022679"/>
    </source>
</evidence>
<dbReference type="InterPro" id="IPR053134">
    <property type="entry name" value="RNA-dir_DNA_polymerase"/>
</dbReference>
<evidence type="ECO:0000256" key="5">
    <source>
        <dbReference type="ARBA" id="ARBA00022759"/>
    </source>
</evidence>
<evidence type="ECO:0000256" key="7">
    <source>
        <dbReference type="ARBA" id="ARBA00022918"/>
    </source>
</evidence>
<dbReference type="FunFam" id="3.10.10.10:FF:000007">
    <property type="entry name" value="Retrovirus-related Pol polyprotein from transposon 17.6-like Protein"/>
    <property type="match status" value="1"/>
</dbReference>
<evidence type="ECO:0000256" key="1">
    <source>
        <dbReference type="ARBA" id="ARBA00022670"/>
    </source>
</evidence>
<dbReference type="AlphaFoldDB" id="A0A232FBC7"/>
<keyword evidence="2" id="KW-0808">Transferase</keyword>
<dbReference type="Gene3D" id="3.30.70.270">
    <property type="match status" value="1"/>
</dbReference>